<dbReference type="STRING" id="478744.SAMN05444359_11054"/>
<dbReference type="RefSeq" id="WP_090168047.1">
    <property type="nucleotide sequence ID" value="NZ_FOFB01000010.1"/>
</dbReference>
<dbReference type="InterPro" id="IPR050640">
    <property type="entry name" value="Bact_2-comp_sensor_kinase"/>
</dbReference>
<feature type="domain" description="Signal transduction histidine kinase internal region" evidence="2">
    <location>
        <begin position="331"/>
        <end position="406"/>
    </location>
</feature>
<dbReference type="OrthoDB" id="9792992at2"/>
<dbReference type="GO" id="GO:0016020">
    <property type="term" value="C:membrane"/>
    <property type="evidence" value="ECO:0007669"/>
    <property type="project" value="InterPro"/>
</dbReference>
<keyword evidence="4" id="KW-1185">Reference proteome</keyword>
<dbReference type="PANTHER" id="PTHR34220:SF7">
    <property type="entry name" value="SENSOR HISTIDINE KINASE YPDA"/>
    <property type="match status" value="1"/>
</dbReference>
<feature type="transmembrane region" description="Helical" evidence="1">
    <location>
        <begin position="245"/>
        <end position="274"/>
    </location>
</feature>
<keyword evidence="3" id="KW-0808">Transferase</keyword>
<keyword evidence="1" id="KW-1133">Transmembrane helix</keyword>
<feature type="transmembrane region" description="Helical" evidence="1">
    <location>
        <begin position="37"/>
        <end position="56"/>
    </location>
</feature>
<dbReference type="Gene3D" id="3.30.565.10">
    <property type="entry name" value="Histidine kinase-like ATPase, C-terminal domain"/>
    <property type="match status" value="1"/>
</dbReference>
<dbReference type="InterPro" id="IPR036890">
    <property type="entry name" value="HATPase_C_sf"/>
</dbReference>
<accession>A0A1H9G5U0</accession>
<dbReference type="Proteomes" id="UP000199021">
    <property type="component" value="Unassembled WGS sequence"/>
</dbReference>
<dbReference type="InParanoid" id="A0A1H9G5U0"/>
<reference evidence="4" key="1">
    <citation type="submission" date="2016-10" db="EMBL/GenBank/DDBJ databases">
        <authorList>
            <person name="Varghese N."/>
            <person name="Submissions S."/>
        </authorList>
    </citation>
    <scope>NUCLEOTIDE SEQUENCE [LARGE SCALE GENOMIC DNA]</scope>
    <source>
        <strain evidence="4">DSM 24740</strain>
    </source>
</reference>
<evidence type="ECO:0000313" key="4">
    <source>
        <dbReference type="Proteomes" id="UP000199021"/>
    </source>
</evidence>
<dbReference type="InterPro" id="IPR010559">
    <property type="entry name" value="Sig_transdc_His_kin_internal"/>
</dbReference>
<organism evidence="3 4">
    <name type="scientific">Neolewinella agarilytica</name>
    <dbReference type="NCBI Taxonomy" id="478744"/>
    <lineage>
        <taxon>Bacteria</taxon>
        <taxon>Pseudomonadati</taxon>
        <taxon>Bacteroidota</taxon>
        <taxon>Saprospiria</taxon>
        <taxon>Saprospirales</taxon>
        <taxon>Lewinellaceae</taxon>
        <taxon>Neolewinella</taxon>
    </lineage>
</organism>
<dbReference type="Pfam" id="PF06580">
    <property type="entry name" value="His_kinase"/>
    <property type="match status" value="1"/>
</dbReference>
<keyword evidence="1" id="KW-0472">Membrane</keyword>
<evidence type="ECO:0000256" key="1">
    <source>
        <dbReference type="SAM" id="Phobius"/>
    </source>
</evidence>
<protein>
    <submittedName>
        <fullName evidence="3">Histidine kinase</fullName>
    </submittedName>
</protein>
<evidence type="ECO:0000259" key="2">
    <source>
        <dbReference type="Pfam" id="PF06580"/>
    </source>
</evidence>
<dbReference type="EMBL" id="FOFB01000010">
    <property type="protein sequence ID" value="SEQ45516.1"/>
    <property type="molecule type" value="Genomic_DNA"/>
</dbReference>
<dbReference type="GO" id="GO:0000155">
    <property type="term" value="F:phosphorelay sensor kinase activity"/>
    <property type="evidence" value="ECO:0007669"/>
    <property type="project" value="InterPro"/>
</dbReference>
<dbReference type="AlphaFoldDB" id="A0A1H9G5U0"/>
<feature type="transmembrane region" description="Helical" evidence="1">
    <location>
        <begin position="210"/>
        <end position="233"/>
    </location>
</feature>
<feature type="transmembrane region" description="Helical" evidence="1">
    <location>
        <begin position="62"/>
        <end position="81"/>
    </location>
</feature>
<feature type="transmembrane region" description="Helical" evidence="1">
    <location>
        <begin position="93"/>
        <end position="117"/>
    </location>
</feature>
<gene>
    <name evidence="3" type="ORF">SAMN05444359_11054</name>
</gene>
<feature type="transmembrane region" description="Helical" evidence="1">
    <location>
        <begin position="294"/>
        <end position="314"/>
    </location>
</feature>
<feature type="transmembrane region" description="Helical" evidence="1">
    <location>
        <begin position="137"/>
        <end position="156"/>
    </location>
</feature>
<evidence type="ECO:0000313" key="3">
    <source>
        <dbReference type="EMBL" id="SEQ45516.1"/>
    </source>
</evidence>
<sequence>MNRDTFSYLGSGKGYTMLLAINKYPQLQDFFLKGQSWIFFCIILFVSLICVSEGNIISGGAYLSVVAGFSLVYAPTLWFVTMRDKLRDSLNKWGYRALWLALFAGYPLLLTGLELAINDFLISGPIFEEDSSNNRETISIMGAFLFAMATLLHVVLENPWMPNFKRFFGRLSVPKIIGLFAIIASMLGVAGSDGFQESTTGLSEPLAVGLFFTGVFQTLLVYAPYLLLFYVHYEFVYRRLLAKRGLLFYGLGMGALVLLFTPVHSFYALLFPAVRHWWVHPAGFHMSVIGEASYAVNVGFTALSIPIILFLEWVRKTKTIALLEKEKTDTELSLLKQQVNPHFFFNTLNNLYSLSLKQDPATPETVLQLSELMRYVIYRAKEERVELQEEVKYLEDYLDLQRIRLYQEADIDFVIDVENPELEVPPLLFIILVENAFKHGIEPAVEDCFLQIELIERGGEITFICHNSREEREEDDHQKPGIGLENMTRRLELLYPDLHELSIRETAVDYRVELTLWEAMPLTAPAPEEDVYEVRYDLDEQLL</sequence>
<name>A0A1H9G5U0_9BACT</name>
<keyword evidence="3" id="KW-0418">Kinase</keyword>
<dbReference type="FunCoup" id="A0A1H9G5U0">
    <property type="interactions" value="35"/>
</dbReference>
<dbReference type="PANTHER" id="PTHR34220">
    <property type="entry name" value="SENSOR HISTIDINE KINASE YPDA"/>
    <property type="match status" value="1"/>
</dbReference>
<feature type="transmembrane region" description="Helical" evidence="1">
    <location>
        <begin position="168"/>
        <end position="190"/>
    </location>
</feature>
<proteinExistence type="predicted"/>
<keyword evidence="1" id="KW-0812">Transmembrane</keyword>